<evidence type="ECO:0000256" key="1">
    <source>
        <dbReference type="ARBA" id="ARBA00003566"/>
    </source>
</evidence>
<dbReference type="Pfam" id="PF04178">
    <property type="entry name" value="Got1"/>
    <property type="match status" value="1"/>
</dbReference>
<evidence type="ECO:0000256" key="9">
    <source>
        <dbReference type="RuleBase" id="RU363111"/>
    </source>
</evidence>
<evidence type="ECO:0000256" key="8">
    <source>
        <dbReference type="ARBA" id="ARBA00025800"/>
    </source>
</evidence>
<dbReference type="PANTHER" id="PTHR23137">
    <property type="entry name" value="VESICLE TRANSPORT PROTEIN-RELATED"/>
    <property type="match status" value="1"/>
</dbReference>
<evidence type="ECO:0000256" key="3">
    <source>
        <dbReference type="ARBA" id="ARBA00022448"/>
    </source>
</evidence>
<protein>
    <recommendedName>
        <fullName evidence="9">Vesicle transport protein</fullName>
    </recommendedName>
</protein>
<keyword evidence="5 9" id="KW-0653">Protein transport</keyword>
<name>C1L582_SCHJA</name>
<evidence type="ECO:0000313" key="10">
    <source>
        <dbReference type="EMBL" id="CAX69860.1"/>
    </source>
</evidence>
<feature type="transmembrane region" description="Helical" evidence="9">
    <location>
        <begin position="124"/>
        <end position="143"/>
    </location>
</feature>
<dbReference type="GO" id="GO:0005737">
    <property type="term" value="C:cytoplasm"/>
    <property type="evidence" value="ECO:0007669"/>
    <property type="project" value="UniProtKB-ARBA"/>
</dbReference>
<evidence type="ECO:0000256" key="2">
    <source>
        <dbReference type="ARBA" id="ARBA00004141"/>
    </source>
</evidence>
<dbReference type="InterPro" id="IPR011691">
    <property type="entry name" value="Vesicle_transpt_SFT2"/>
</dbReference>
<reference evidence="10" key="1">
    <citation type="journal article" date="2009" name="Nature">
        <title>The Schistosoma japonicum genome reveals features of host-parasite interplay.</title>
        <authorList>
            <person name="Liu F."/>
            <person name="Zhou Y."/>
            <person name="Wang Z.Q."/>
            <person name="Lu G."/>
            <person name="Zheng H."/>
            <person name="Brindley P.J."/>
            <person name="McManus D.P."/>
            <person name="Blair D."/>
            <person name="Zhang Q.H."/>
            <person name="Zhong Y."/>
            <person name="Wang S."/>
            <person name="Han Z.G."/>
            <person name="Chen Z."/>
        </authorList>
    </citation>
    <scope>NUCLEOTIDE SEQUENCE</scope>
    <source>
        <strain evidence="10">Anhui</strain>
    </source>
</reference>
<reference evidence="11 12" key="3">
    <citation type="submission" date="2019-03" db="EMBL/GenBank/DDBJ databases">
        <title>An improved genome assembly of the fluke Schistosoma japonicum.</title>
        <authorList>
            <person name="Hu W."/>
            <person name="Luo F."/>
            <person name="Yin M."/>
            <person name="Mo X."/>
            <person name="Sun C."/>
            <person name="Wu Q."/>
            <person name="Zhu B."/>
            <person name="Xiang M."/>
            <person name="Wang J."/>
            <person name="Wang Y."/>
            <person name="Zhang T."/>
            <person name="Xu B."/>
            <person name="Zheng H."/>
            <person name="Feng Z."/>
        </authorList>
    </citation>
    <scope>NUCLEOTIDE SEQUENCE [LARGE SCALE GENOMIC DNA]</scope>
    <source>
        <strain evidence="11">HuSjv2</strain>
        <tissue evidence="11">Worms</tissue>
    </source>
</reference>
<accession>C1L582</accession>
<keyword evidence="12" id="KW-1185">Reference proteome</keyword>
<dbReference type="GO" id="GO:0015031">
    <property type="term" value="P:protein transport"/>
    <property type="evidence" value="ECO:0007669"/>
    <property type="project" value="UniProtKB-KW"/>
</dbReference>
<dbReference type="GO" id="GO:0016192">
    <property type="term" value="P:vesicle-mediated transport"/>
    <property type="evidence" value="ECO:0007669"/>
    <property type="project" value="InterPro"/>
</dbReference>
<evidence type="ECO:0000313" key="12">
    <source>
        <dbReference type="Proteomes" id="UP000311919"/>
    </source>
</evidence>
<evidence type="ECO:0000256" key="4">
    <source>
        <dbReference type="ARBA" id="ARBA00022692"/>
    </source>
</evidence>
<evidence type="ECO:0000313" key="11">
    <source>
        <dbReference type="EMBL" id="TNN08576.1"/>
    </source>
</evidence>
<gene>
    <name evidence="11" type="ORF">EWB00_006920</name>
</gene>
<evidence type="ECO:0000256" key="5">
    <source>
        <dbReference type="ARBA" id="ARBA00022927"/>
    </source>
</evidence>
<organism evidence="10">
    <name type="scientific">Schistosoma japonicum</name>
    <name type="common">Blood fluke</name>
    <dbReference type="NCBI Taxonomy" id="6182"/>
    <lineage>
        <taxon>Eukaryota</taxon>
        <taxon>Metazoa</taxon>
        <taxon>Spiralia</taxon>
        <taxon>Lophotrochozoa</taxon>
        <taxon>Platyhelminthes</taxon>
        <taxon>Trematoda</taxon>
        <taxon>Digenea</taxon>
        <taxon>Strigeidida</taxon>
        <taxon>Schistosomatoidea</taxon>
        <taxon>Schistosomatidae</taxon>
        <taxon>Schistosoma</taxon>
    </lineage>
</organism>
<dbReference type="OrthoDB" id="73614at2759"/>
<dbReference type="EMBL" id="SKCS01000406">
    <property type="protein sequence ID" value="TNN08576.1"/>
    <property type="molecule type" value="Genomic_DNA"/>
</dbReference>
<dbReference type="PANTHER" id="PTHR23137:SF6">
    <property type="entry name" value="VESICLE TRANSPORT PROTEIN"/>
    <property type="match status" value="1"/>
</dbReference>
<keyword evidence="3 9" id="KW-0813">Transport</keyword>
<dbReference type="Proteomes" id="UP000311919">
    <property type="component" value="Unassembled WGS sequence"/>
</dbReference>
<evidence type="ECO:0000256" key="6">
    <source>
        <dbReference type="ARBA" id="ARBA00022989"/>
    </source>
</evidence>
<dbReference type="STRING" id="6182.C1L582"/>
<proteinExistence type="evidence at transcript level"/>
<dbReference type="EMBL" id="FN314127">
    <property type="protein sequence ID" value="CAX69860.1"/>
    <property type="molecule type" value="mRNA"/>
</dbReference>
<feature type="transmembrane region" description="Helical" evidence="9">
    <location>
        <begin position="64"/>
        <end position="87"/>
    </location>
</feature>
<evidence type="ECO:0000256" key="7">
    <source>
        <dbReference type="ARBA" id="ARBA00023136"/>
    </source>
</evidence>
<comment type="similarity">
    <text evidence="8 9">Belongs to the SFT2 family.</text>
</comment>
<comment type="function">
    <text evidence="1 9">May be involved in fusion of retrograde transport vesicles derived from an endocytic compartment with the Golgi complex.</text>
</comment>
<sequence length="159" mass="17606">MDKLKQVFTRGNDDEQGILSDVENGCSLSWSTRIKAFIICLVVGIVMSLLGSLCLWLPGAGITLFALFYTLGNICSIGSTIFLMGPMNQLKRMFQETRIIAAVIMLVCLVLTIVFALLGFRLLCLIFCILQSLSLTWYSLSYIPYARDAVKRLCSSCIG</sequence>
<dbReference type="GO" id="GO:0012505">
    <property type="term" value="C:endomembrane system"/>
    <property type="evidence" value="ECO:0007669"/>
    <property type="project" value="UniProtKB-ARBA"/>
</dbReference>
<dbReference type="GO" id="GO:0016020">
    <property type="term" value="C:membrane"/>
    <property type="evidence" value="ECO:0007669"/>
    <property type="project" value="UniProtKB-SubCell"/>
</dbReference>
<keyword evidence="6 9" id="KW-1133">Transmembrane helix</keyword>
<feature type="transmembrane region" description="Helical" evidence="9">
    <location>
        <begin position="36"/>
        <end position="58"/>
    </location>
</feature>
<feature type="transmembrane region" description="Helical" evidence="9">
    <location>
        <begin position="99"/>
        <end position="118"/>
    </location>
</feature>
<dbReference type="InterPro" id="IPR007305">
    <property type="entry name" value="Vesicle_transpt_Got1/SFT2"/>
</dbReference>
<keyword evidence="7 9" id="KW-0472">Membrane</keyword>
<keyword evidence="4 9" id="KW-0812">Transmembrane</keyword>
<reference evidence="10" key="2">
    <citation type="submission" date="2009-03" db="EMBL/GenBank/DDBJ databases">
        <authorList>
            <person name="Gang L."/>
        </authorList>
    </citation>
    <scope>NUCLEOTIDE SEQUENCE</scope>
    <source>
        <strain evidence="10">Anhui</strain>
    </source>
</reference>
<comment type="subcellular location">
    <subcellularLocation>
        <location evidence="2 9">Membrane</location>
        <topology evidence="2 9">Multi-pass membrane protein</topology>
    </subcellularLocation>
</comment>
<dbReference type="AlphaFoldDB" id="C1L582"/>